<feature type="domain" description="GtrA/DPMS transmembrane" evidence="7">
    <location>
        <begin position="10"/>
        <end position="126"/>
    </location>
</feature>
<comment type="similarity">
    <text evidence="2">Belongs to the GtrA family.</text>
</comment>
<evidence type="ECO:0000313" key="10">
    <source>
        <dbReference type="Proteomes" id="UP000069912"/>
    </source>
</evidence>
<dbReference type="AlphaFoldDB" id="A0A109RDJ1"/>
<evidence type="ECO:0000256" key="4">
    <source>
        <dbReference type="ARBA" id="ARBA00022989"/>
    </source>
</evidence>
<evidence type="ECO:0000256" key="2">
    <source>
        <dbReference type="ARBA" id="ARBA00009399"/>
    </source>
</evidence>
<feature type="transmembrane region" description="Helical" evidence="6">
    <location>
        <begin position="74"/>
        <end position="95"/>
    </location>
</feature>
<dbReference type="InterPro" id="IPR007267">
    <property type="entry name" value="GtrA_DPMS_TM"/>
</dbReference>
<evidence type="ECO:0000256" key="3">
    <source>
        <dbReference type="ARBA" id="ARBA00022692"/>
    </source>
</evidence>
<dbReference type="EMBL" id="PKGY01000003">
    <property type="protein sequence ID" value="PKZ21542.1"/>
    <property type="molecule type" value="Genomic_DNA"/>
</dbReference>
<keyword evidence="3 6" id="KW-0812">Transmembrane</keyword>
<evidence type="ECO:0000256" key="5">
    <source>
        <dbReference type="ARBA" id="ARBA00023136"/>
    </source>
</evidence>
<dbReference type="InterPro" id="IPR051401">
    <property type="entry name" value="GtrA_CellWall_Glycosyl"/>
</dbReference>
<name>A0A109RDJ1_9LACT</name>
<evidence type="ECO:0000313" key="8">
    <source>
        <dbReference type="EMBL" id="AMB93729.1"/>
    </source>
</evidence>
<feature type="transmembrane region" description="Helical" evidence="6">
    <location>
        <begin position="34"/>
        <end position="54"/>
    </location>
</feature>
<dbReference type="EMBL" id="CP014160">
    <property type="protein sequence ID" value="AMB93729.1"/>
    <property type="molecule type" value="Genomic_DNA"/>
</dbReference>
<evidence type="ECO:0000313" key="11">
    <source>
        <dbReference type="Proteomes" id="UP000234239"/>
    </source>
</evidence>
<dbReference type="GO" id="GO:0000271">
    <property type="term" value="P:polysaccharide biosynthetic process"/>
    <property type="evidence" value="ECO:0007669"/>
    <property type="project" value="InterPro"/>
</dbReference>
<evidence type="ECO:0000256" key="6">
    <source>
        <dbReference type="SAM" id="Phobius"/>
    </source>
</evidence>
<evidence type="ECO:0000259" key="7">
    <source>
        <dbReference type="Pfam" id="PF04138"/>
    </source>
</evidence>
<feature type="transmembrane region" description="Helical" evidence="6">
    <location>
        <begin position="101"/>
        <end position="120"/>
    </location>
</feature>
<evidence type="ECO:0000313" key="9">
    <source>
        <dbReference type="EMBL" id="PKZ21542.1"/>
    </source>
</evidence>
<dbReference type="Proteomes" id="UP000234239">
    <property type="component" value="Unassembled WGS sequence"/>
</dbReference>
<dbReference type="OrthoDB" id="9807815at2"/>
<dbReference type="Proteomes" id="UP000069912">
    <property type="component" value="Chromosome"/>
</dbReference>
<proteinExistence type="inferred from homology"/>
<feature type="transmembrane region" description="Helical" evidence="6">
    <location>
        <begin position="7"/>
        <end position="28"/>
    </location>
</feature>
<dbReference type="PANTHER" id="PTHR38459">
    <property type="entry name" value="PROPHAGE BACTOPRENOL-LINKED GLUCOSE TRANSLOCASE HOMOLOG"/>
    <property type="match status" value="1"/>
</dbReference>
<reference evidence="9 11" key="3">
    <citation type="submission" date="2017-12" db="EMBL/GenBank/DDBJ databases">
        <title>Phylogenetic diversity of female urinary microbiome.</title>
        <authorList>
            <person name="Thomas-White K."/>
            <person name="Wolfe A.J."/>
        </authorList>
    </citation>
    <scope>NUCLEOTIDE SEQUENCE [LARGE SCALE GENOMIC DNA]</scope>
    <source>
        <strain evidence="9 11">UMB0139</strain>
    </source>
</reference>
<protein>
    <submittedName>
        <fullName evidence="9">GtrA family protein</fullName>
    </submittedName>
    <submittedName>
        <fullName evidence="8">Sugar translocase</fullName>
    </submittedName>
</protein>
<comment type="subcellular location">
    <subcellularLocation>
        <location evidence="1">Membrane</location>
        <topology evidence="1">Multi-pass membrane protein</topology>
    </subcellularLocation>
</comment>
<organism evidence="8 10">
    <name type="scientific">Aerococcus sanguinicola</name>
    <dbReference type="NCBI Taxonomy" id="119206"/>
    <lineage>
        <taxon>Bacteria</taxon>
        <taxon>Bacillati</taxon>
        <taxon>Bacillota</taxon>
        <taxon>Bacilli</taxon>
        <taxon>Lactobacillales</taxon>
        <taxon>Aerococcaceae</taxon>
        <taxon>Aerococcus</taxon>
    </lineage>
</organism>
<dbReference type="RefSeq" id="WP_067972750.1">
    <property type="nucleotide sequence ID" value="NZ_CAJHKM010000004.1"/>
</dbReference>
<keyword evidence="4 6" id="KW-1133">Transmembrane helix</keyword>
<gene>
    <name evidence="8" type="ORF">AWM72_02665</name>
    <name evidence="9" type="ORF">CYJ28_06430</name>
</gene>
<reference evidence="10" key="2">
    <citation type="submission" date="2016-01" db="EMBL/GenBank/DDBJ databases">
        <title>Six Aerococcus type strain genome sequencing and assembly using PacBio and Illumina Hiseq.</title>
        <authorList>
            <person name="Carkaci D."/>
            <person name="Dargis R."/>
            <person name="Nielsen X.C."/>
            <person name="Skovgaard O."/>
            <person name="Fuursted K."/>
            <person name="Christensen J.J."/>
        </authorList>
    </citation>
    <scope>NUCLEOTIDE SEQUENCE [LARGE SCALE GENOMIC DNA]</scope>
    <source>
        <strain evidence="10">CCUG43001</strain>
    </source>
</reference>
<keyword evidence="5 6" id="KW-0472">Membrane</keyword>
<dbReference type="Pfam" id="PF04138">
    <property type="entry name" value="GtrA_DPMS_TM"/>
    <property type="match status" value="1"/>
</dbReference>
<evidence type="ECO:0000256" key="1">
    <source>
        <dbReference type="ARBA" id="ARBA00004141"/>
    </source>
</evidence>
<sequence length="127" mass="14727">MQKIIQQIIRFGLIGVLATVIDFALLTALTEWGYVHYLLSAGIAFVVATIFNYLASMRYVFVSRFSKEERLQELLLFVSLSVVGLILNQFFMWAFVEKLGIYYLLAKVLATFLVMAWNFISRKLWIE</sequence>
<dbReference type="GeneID" id="92902969"/>
<keyword evidence="10" id="KW-1185">Reference proteome</keyword>
<reference evidence="8 10" key="1">
    <citation type="journal article" date="2016" name="Genome Announc.">
        <title>Complete Genome Sequences of Aerococcus christensenii CCUG 28831T, Aerococcus sanguinicola CCUG 43001T, Aerococcus urinae CCUG 36881T, Aerococcus urinaeequi CCUG 28094T, Aerococcus urinaehominis CCUG 42038 BT, and Aerococcus viridans CCUG 4311T.</title>
        <authorList>
            <person name="Carkaci D."/>
            <person name="Dargis R."/>
            <person name="Nielsen X.C."/>
            <person name="Skovgaard O."/>
            <person name="Fuursted K."/>
            <person name="Christensen J.J."/>
        </authorList>
    </citation>
    <scope>NUCLEOTIDE SEQUENCE [LARGE SCALE GENOMIC DNA]</scope>
    <source>
        <strain evidence="8 10">CCUG43001</strain>
    </source>
</reference>
<dbReference type="GO" id="GO:0005886">
    <property type="term" value="C:plasma membrane"/>
    <property type="evidence" value="ECO:0007669"/>
    <property type="project" value="TreeGrafter"/>
</dbReference>
<dbReference type="KEGG" id="asan:AWM72_02665"/>
<dbReference type="PANTHER" id="PTHR38459:SF1">
    <property type="entry name" value="PROPHAGE BACTOPRENOL-LINKED GLUCOSE TRANSLOCASE HOMOLOG"/>
    <property type="match status" value="1"/>
</dbReference>
<accession>A0A109RDJ1</accession>